<proteinExistence type="predicted"/>
<dbReference type="PROSITE" id="PS00889">
    <property type="entry name" value="CNMP_BINDING_2"/>
    <property type="match status" value="1"/>
</dbReference>
<feature type="domain" description="Cyclic nucleotide-binding" evidence="9">
    <location>
        <begin position="16"/>
        <end position="135"/>
    </location>
</feature>
<comment type="subcellular location">
    <subcellularLocation>
        <location evidence="1">Membrane</location>
        <topology evidence="1">Multi-pass membrane protein</topology>
    </subcellularLocation>
</comment>
<evidence type="ECO:0000256" key="5">
    <source>
        <dbReference type="ARBA" id="ARBA00023065"/>
    </source>
</evidence>
<name>A0A7S8HCU3_9HYPH</name>
<dbReference type="PANTHER" id="PTHR45638:SF11">
    <property type="entry name" value="CYCLIC NUCLEOTIDE-GATED CATION CHANNEL SUBUNIT A"/>
    <property type="match status" value="1"/>
</dbReference>
<keyword evidence="5" id="KW-0406">Ion transport</keyword>
<gene>
    <name evidence="10" type="ORF">HW532_13530</name>
</gene>
<dbReference type="Pfam" id="PF00027">
    <property type="entry name" value="cNMP_binding"/>
    <property type="match status" value="1"/>
</dbReference>
<dbReference type="InterPro" id="IPR018488">
    <property type="entry name" value="cNMP-bd_CS"/>
</dbReference>
<dbReference type="PROSITE" id="PS50042">
    <property type="entry name" value="CNMP_BINDING_3"/>
    <property type="match status" value="1"/>
</dbReference>
<dbReference type="SUPFAM" id="SSF51206">
    <property type="entry name" value="cAMP-binding domain-like"/>
    <property type="match status" value="1"/>
</dbReference>
<protein>
    <submittedName>
        <fullName evidence="10">Cyclic nucleotide-binding domain-containing protein</fullName>
    </submittedName>
</protein>
<dbReference type="Proteomes" id="UP000593594">
    <property type="component" value="Chromosome"/>
</dbReference>
<dbReference type="GO" id="GO:0044877">
    <property type="term" value="F:protein-containing complex binding"/>
    <property type="evidence" value="ECO:0007669"/>
    <property type="project" value="TreeGrafter"/>
</dbReference>
<sequence>MASIKDEVDLLRRIPLFANVEPHRLKLLAFTSERVRFEAGQELFHQGDPGDAAYVIISGSAEVVVDTQDGELAVATLDKNAFVGEIAILCDVPRTATVRAVGQLETLKIMKDHFLRMVAEFPEMAVEIMRVLAQRLSRTTAELTEARNRLGGAAG</sequence>
<evidence type="ECO:0000313" key="11">
    <source>
        <dbReference type="Proteomes" id="UP000593594"/>
    </source>
</evidence>
<keyword evidence="6" id="KW-0472">Membrane</keyword>
<keyword evidence="3" id="KW-0812">Transmembrane</keyword>
<evidence type="ECO:0000259" key="9">
    <source>
        <dbReference type="PROSITE" id="PS50042"/>
    </source>
</evidence>
<evidence type="ECO:0000313" key="10">
    <source>
        <dbReference type="EMBL" id="QPC43618.1"/>
    </source>
</evidence>
<dbReference type="PANTHER" id="PTHR45638">
    <property type="entry name" value="CYCLIC NUCLEOTIDE-GATED CATION CHANNEL SUBUNIT A"/>
    <property type="match status" value="1"/>
</dbReference>
<evidence type="ECO:0000256" key="3">
    <source>
        <dbReference type="ARBA" id="ARBA00022692"/>
    </source>
</evidence>
<keyword evidence="4" id="KW-1133">Transmembrane helix</keyword>
<evidence type="ECO:0000256" key="2">
    <source>
        <dbReference type="ARBA" id="ARBA00022448"/>
    </source>
</evidence>
<evidence type="ECO:0000256" key="8">
    <source>
        <dbReference type="ARBA" id="ARBA00023303"/>
    </source>
</evidence>
<evidence type="ECO:0000256" key="4">
    <source>
        <dbReference type="ARBA" id="ARBA00022989"/>
    </source>
</evidence>
<organism evidence="10 11">
    <name type="scientific">Kaustia mangrovi</name>
    <dbReference type="NCBI Taxonomy" id="2593653"/>
    <lineage>
        <taxon>Bacteria</taxon>
        <taxon>Pseudomonadati</taxon>
        <taxon>Pseudomonadota</taxon>
        <taxon>Alphaproteobacteria</taxon>
        <taxon>Hyphomicrobiales</taxon>
        <taxon>Parvibaculaceae</taxon>
        <taxon>Kaustia</taxon>
    </lineage>
</organism>
<evidence type="ECO:0000256" key="1">
    <source>
        <dbReference type="ARBA" id="ARBA00004141"/>
    </source>
</evidence>
<reference evidence="10 11" key="1">
    <citation type="submission" date="2020-06" db="EMBL/GenBank/DDBJ databases">
        <title>Genome sequence of 2 isolates from Red Sea Mangroves.</title>
        <authorList>
            <person name="Sefrji F."/>
            <person name="Michoud G."/>
            <person name="Merlino G."/>
            <person name="Daffonchio D."/>
        </authorList>
    </citation>
    <scope>NUCLEOTIDE SEQUENCE [LARGE SCALE GENOMIC DNA]</scope>
    <source>
        <strain evidence="10 11">R1DC25</strain>
    </source>
</reference>
<dbReference type="SMART" id="SM00100">
    <property type="entry name" value="cNMP"/>
    <property type="match status" value="1"/>
</dbReference>
<dbReference type="Gene3D" id="2.60.120.10">
    <property type="entry name" value="Jelly Rolls"/>
    <property type="match status" value="1"/>
</dbReference>
<keyword evidence="2" id="KW-0813">Transport</keyword>
<keyword evidence="7" id="KW-1071">Ligand-gated ion channel</keyword>
<dbReference type="RefSeq" id="WP_213160984.1">
    <property type="nucleotide sequence ID" value="NZ_CP058214.1"/>
</dbReference>
<evidence type="ECO:0000256" key="6">
    <source>
        <dbReference type="ARBA" id="ARBA00023136"/>
    </source>
</evidence>
<dbReference type="GO" id="GO:0005221">
    <property type="term" value="F:intracellularly cyclic nucleotide-activated monoatomic cation channel activity"/>
    <property type="evidence" value="ECO:0007669"/>
    <property type="project" value="InterPro"/>
</dbReference>
<dbReference type="InterPro" id="IPR018490">
    <property type="entry name" value="cNMP-bd_dom_sf"/>
</dbReference>
<dbReference type="KEGG" id="kmn:HW532_13530"/>
<dbReference type="InterPro" id="IPR000595">
    <property type="entry name" value="cNMP-bd_dom"/>
</dbReference>
<dbReference type="PRINTS" id="PR00103">
    <property type="entry name" value="CAMPKINASE"/>
</dbReference>
<dbReference type="InterPro" id="IPR014710">
    <property type="entry name" value="RmlC-like_jellyroll"/>
</dbReference>
<dbReference type="CDD" id="cd00038">
    <property type="entry name" value="CAP_ED"/>
    <property type="match status" value="1"/>
</dbReference>
<dbReference type="InterPro" id="IPR050866">
    <property type="entry name" value="CNG_cation_channel"/>
</dbReference>
<keyword evidence="8" id="KW-0407">Ion channel</keyword>
<dbReference type="GO" id="GO:0016020">
    <property type="term" value="C:membrane"/>
    <property type="evidence" value="ECO:0007669"/>
    <property type="project" value="UniProtKB-SubCell"/>
</dbReference>
<accession>A0A7S8HCU3</accession>
<evidence type="ECO:0000256" key="7">
    <source>
        <dbReference type="ARBA" id="ARBA00023286"/>
    </source>
</evidence>
<keyword evidence="11" id="KW-1185">Reference proteome</keyword>
<dbReference type="AlphaFoldDB" id="A0A7S8HCU3"/>
<dbReference type="EMBL" id="CP058214">
    <property type="protein sequence ID" value="QPC43618.1"/>
    <property type="molecule type" value="Genomic_DNA"/>
</dbReference>